<keyword evidence="1" id="KW-1133">Transmembrane helix</keyword>
<gene>
    <name evidence="2" type="ORF">L9W73_18160</name>
</gene>
<accession>A0A9X4J4T4</accession>
<proteinExistence type="predicted"/>
<feature type="transmembrane region" description="Helical" evidence="1">
    <location>
        <begin position="12"/>
        <end position="34"/>
    </location>
</feature>
<organism evidence="2 3">
    <name type="scientific">Vibrio aestuarianus</name>
    <dbReference type="NCBI Taxonomy" id="28171"/>
    <lineage>
        <taxon>Bacteria</taxon>
        <taxon>Pseudomonadati</taxon>
        <taxon>Pseudomonadota</taxon>
        <taxon>Gammaproteobacteria</taxon>
        <taxon>Vibrionales</taxon>
        <taxon>Vibrionaceae</taxon>
        <taxon>Vibrio</taxon>
    </lineage>
</organism>
<dbReference type="Proteomes" id="UP001140973">
    <property type="component" value="Unassembled WGS sequence"/>
</dbReference>
<sequence length="36" mass="4093">MTNNSTVIRNAWRFHFGLSLVFTAQCSSSVYALLTR</sequence>
<evidence type="ECO:0000313" key="2">
    <source>
        <dbReference type="EMBL" id="MDE1359194.1"/>
    </source>
</evidence>
<evidence type="ECO:0000256" key="1">
    <source>
        <dbReference type="SAM" id="Phobius"/>
    </source>
</evidence>
<protein>
    <submittedName>
        <fullName evidence="2">DUF3265 domain-containing protein</fullName>
    </submittedName>
</protein>
<keyword evidence="1" id="KW-0812">Transmembrane</keyword>
<reference evidence="2" key="1">
    <citation type="submission" date="2022-02" db="EMBL/GenBank/DDBJ databases">
        <title>Emergence and expansion in Europe of a Vibrio aestuarianus clonal complex pathogenic for oysters.</title>
        <authorList>
            <person name="Mesnil A."/>
            <person name="Travers M.-A."/>
        </authorList>
    </citation>
    <scope>NUCLEOTIDE SEQUENCE</scope>
    <source>
        <strain evidence="2">151-ITT-15-cp-1</strain>
    </source>
</reference>
<dbReference type="EMBL" id="JAKNAP010000175">
    <property type="protein sequence ID" value="MDE1359194.1"/>
    <property type="molecule type" value="Genomic_DNA"/>
</dbReference>
<comment type="caution">
    <text evidence="2">The sequence shown here is derived from an EMBL/GenBank/DDBJ whole genome shotgun (WGS) entry which is preliminary data.</text>
</comment>
<dbReference type="AlphaFoldDB" id="A0A9X4J4T4"/>
<keyword evidence="1" id="KW-0472">Membrane</keyword>
<evidence type="ECO:0000313" key="3">
    <source>
        <dbReference type="Proteomes" id="UP001140973"/>
    </source>
</evidence>
<name>A0A9X4J4T4_9VIBR</name>